<name>A0AAN7AFJ5_9PEZI</name>
<evidence type="ECO:0000313" key="2">
    <source>
        <dbReference type="Proteomes" id="UP001302126"/>
    </source>
</evidence>
<reference evidence="1" key="2">
    <citation type="submission" date="2023-05" db="EMBL/GenBank/DDBJ databases">
        <authorList>
            <consortium name="Lawrence Berkeley National Laboratory"/>
            <person name="Steindorff A."/>
            <person name="Hensen N."/>
            <person name="Bonometti L."/>
            <person name="Westerberg I."/>
            <person name="Brannstrom I.O."/>
            <person name="Guillou S."/>
            <person name="Cros-Aarteil S."/>
            <person name="Calhoun S."/>
            <person name="Haridas S."/>
            <person name="Kuo A."/>
            <person name="Mondo S."/>
            <person name="Pangilinan J."/>
            <person name="Riley R."/>
            <person name="Labutti K."/>
            <person name="Andreopoulos B."/>
            <person name="Lipzen A."/>
            <person name="Chen C."/>
            <person name="Yanf M."/>
            <person name="Daum C."/>
            <person name="Ng V."/>
            <person name="Clum A."/>
            <person name="Ohm R."/>
            <person name="Martin F."/>
            <person name="Silar P."/>
            <person name="Natvig D."/>
            <person name="Lalanne C."/>
            <person name="Gautier V."/>
            <person name="Ament-Velasquez S.L."/>
            <person name="Kruys A."/>
            <person name="Hutchinson M.I."/>
            <person name="Powell A.J."/>
            <person name="Barry K."/>
            <person name="Miller A.N."/>
            <person name="Grigoriev I.V."/>
            <person name="Debuchy R."/>
            <person name="Gladieux P."/>
            <person name="Thoren M.H."/>
            <person name="Johannesson H."/>
        </authorList>
    </citation>
    <scope>NUCLEOTIDE SEQUENCE</scope>
    <source>
        <strain evidence="1">PSN309</strain>
    </source>
</reference>
<sequence>MELLVETIGDAQGFVIVDALNEVEQSGQLLESLIGLAERLPSIRMIVSSTSPLTTLLHRSDLNVCYREVEMKSELVNKDIASFVDDKLHDMSHFPRLNPAIKHEIRTALISKAGSILIYRFHYAQYLLDQLSSHRILSNLSLVPGSEDYTLLYKVLLWLWFGVRPLTLLELSEAVVIDETSQEMTQLDDDSRLFDPHCLVDLAQGMIRHD</sequence>
<accession>A0AAN7AFJ5</accession>
<protein>
    <recommendedName>
        <fullName evidence="3">NACHT domain-containing protein</fullName>
    </recommendedName>
</protein>
<keyword evidence="2" id="KW-1185">Reference proteome</keyword>
<evidence type="ECO:0008006" key="3">
    <source>
        <dbReference type="Google" id="ProtNLM"/>
    </source>
</evidence>
<dbReference type="EMBL" id="MU864451">
    <property type="protein sequence ID" value="KAK4185408.1"/>
    <property type="molecule type" value="Genomic_DNA"/>
</dbReference>
<proteinExistence type="predicted"/>
<evidence type="ECO:0000313" key="1">
    <source>
        <dbReference type="EMBL" id="KAK4185408.1"/>
    </source>
</evidence>
<dbReference type="Proteomes" id="UP001302126">
    <property type="component" value="Unassembled WGS sequence"/>
</dbReference>
<dbReference type="AlphaFoldDB" id="A0AAN7AFJ5"/>
<comment type="caution">
    <text evidence="1">The sequence shown here is derived from an EMBL/GenBank/DDBJ whole genome shotgun (WGS) entry which is preliminary data.</text>
</comment>
<gene>
    <name evidence="1" type="ORF">QBC35DRAFT_454323</name>
</gene>
<organism evidence="1 2">
    <name type="scientific">Podospora australis</name>
    <dbReference type="NCBI Taxonomy" id="1536484"/>
    <lineage>
        <taxon>Eukaryota</taxon>
        <taxon>Fungi</taxon>
        <taxon>Dikarya</taxon>
        <taxon>Ascomycota</taxon>
        <taxon>Pezizomycotina</taxon>
        <taxon>Sordariomycetes</taxon>
        <taxon>Sordariomycetidae</taxon>
        <taxon>Sordariales</taxon>
        <taxon>Podosporaceae</taxon>
        <taxon>Podospora</taxon>
    </lineage>
</organism>
<reference evidence="1" key="1">
    <citation type="journal article" date="2023" name="Mol. Phylogenet. Evol.">
        <title>Genome-scale phylogeny and comparative genomics of the fungal order Sordariales.</title>
        <authorList>
            <person name="Hensen N."/>
            <person name="Bonometti L."/>
            <person name="Westerberg I."/>
            <person name="Brannstrom I.O."/>
            <person name="Guillou S."/>
            <person name="Cros-Aarteil S."/>
            <person name="Calhoun S."/>
            <person name="Haridas S."/>
            <person name="Kuo A."/>
            <person name="Mondo S."/>
            <person name="Pangilinan J."/>
            <person name="Riley R."/>
            <person name="LaButti K."/>
            <person name="Andreopoulos B."/>
            <person name="Lipzen A."/>
            <person name="Chen C."/>
            <person name="Yan M."/>
            <person name="Daum C."/>
            <person name="Ng V."/>
            <person name="Clum A."/>
            <person name="Steindorff A."/>
            <person name="Ohm R.A."/>
            <person name="Martin F."/>
            <person name="Silar P."/>
            <person name="Natvig D.O."/>
            <person name="Lalanne C."/>
            <person name="Gautier V."/>
            <person name="Ament-Velasquez S.L."/>
            <person name="Kruys A."/>
            <person name="Hutchinson M.I."/>
            <person name="Powell A.J."/>
            <person name="Barry K."/>
            <person name="Miller A.N."/>
            <person name="Grigoriev I.V."/>
            <person name="Debuchy R."/>
            <person name="Gladieux P."/>
            <person name="Hiltunen Thoren M."/>
            <person name="Johannesson H."/>
        </authorList>
    </citation>
    <scope>NUCLEOTIDE SEQUENCE</scope>
    <source>
        <strain evidence="1">PSN309</strain>
    </source>
</reference>
<dbReference type="PANTHER" id="PTHR10039:SF16">
    <property type="entry name" value="GPI INOSITOL-DEACYLASE"/>
    <property type="match status" value="1"/>
</dbReference>
<dbReference type="PANTHER" id="PTHR10039">
    <property type="entry name" value="AMELOGENIN"/>
    <property type="match status" value="1"/>
</dbReference>